<dbReference type="AlphaFoldDB" id="A0A916QDJ2"/>
<dbReference type="GO" id="GO:0016020">
    <property type="term" value="C:membrane"/>
    <property type="evidence" value="ECO:0007669"/>
    <property type="project" value="UniProtKB-SubCell"/>
</dbReference>
<evidence type="ECO:0000313" key="8">
    <source>
        <dbReference type="Proteomes" id="UP000654993"/>
    </source>
</evidence>
<feature type="transmembrane region" description="Helical" evidence="5">
    <location>
        <begin position="206"/>
        <end position="227"/>
    </location>
</feature>
<accession>A0A916QDJ2</accession>
<dbReference type="Proteomes" id="UP000654993">
    <property type="component" value="Unassembled WGS sequence"/>
</dbReference>
<feature type="transmembrane region" description="Helical" evidence="5">
    <location>
        <begin position="87"/>
        <end position="112"/>
    </location>
</feature>
<evidence type="ECO:0000256" key="4">
    <source>
        <dbReference type="ARBA" id="ARBA00023136"/>
    </source>
</evidence>
<sequence>MNCYNDHYYVTYVREWGRVADTNMQQKSIPFLSIWRHPRGTMRGLIARRSLVPAYIFASASGIVNAVDFIQGSDWIDPYADGTMKLVYAVGGGLVSGILFLLLLSLVFMFFGRWVGGQGKFSELTTAVGWAMLPFIGTLAVTIIEFILYGEVYLAGGEALAQAQAAHPVIDLVLMLITLFFAVYAIIFLVAGLAEAHRIKATQGAAVLMIFVILYLVLLITVQALSIGI</sequence>
<evidence type="ECO:0000256" key="3">
    <source>
        <dbReference type="ARBA" id="ARBA00022989"/>
    </source>
</evidence>
<dbReference type="Pfam" id="PF04893">
    <property type="entry name" value="Yip1"/>
    <property type="match status" value="1"/>
</dbReference>
<evidence type="ECO:0000256" key="5">
    <source>
        <dbReference type="SAM" id="Phobius"/>
    </source>
</evidence>
<feature type="transmembrane region" description="Helical" evidence="5">
    <location>
        <begin position="46"/>
        <end position="67"/>
    </location>
</feature>
<dbReference type="RefSeq" id="WP_200965393.1">
    <property type="nucleotide sequence ID" value="NZ_BMAQ01000003.1"/>
</dbReference>
<evidence type="ECO:0000256" key="2">
    <source>
        <dbReference type="ARBA" id="ARBA00022692"/>
    </source>
</evidence>
<keyword evidence="2 5" id="KW-0812">Transmembrane</keyword>
<feature type="transmembrane region" description="Helical" evidence="5">
    <location>
        <begin position="124"/>
        <end position="149"/>
    </location>
</feature>
<dbReference type="EMBL" id="BMAQ01000003">
    <property type="protein sequence ID" value="GFR37098.1"/>
    <property type="molecule type" value="Genomic_DNA"/>
</dbReference>
<reference evidence="7" key="2">
    <citation type="journal article" date="2021" name="Data Brief">
        <title>Draft genome sequence data of the facultative, thermophilic, xylanolytic bacterium Paenibacillus sp. strain DA-C8.</title>
        <authorList>
            <person name="Chhe C."/>
            <person name="Uke A."/>
            <person name="Baramee S."/>
            <person name="Ungkulpasvich U."/>
            <person name="Tachaapaikoon C."/>
            <person name="Pason P."/>
            <person name="Waeonukul R."/>
            <person name="Ratanakhanokchai K."/>
            <person name="Kosugi A."/>
        </authorList>
    </citation>
    <scope>NUCLEOTIDE SEQUENCE</scope>
    <source>
        <strain evidence="7">DA-C8</strain>
    </source>
</reference>
<proteinExistence type="predicted"/>
<evidence type="ECO:0000313" key="7">
    <source>
        <dbReference type="EMBL" id="GFR37098.1"/>
    </source>
</evidence>
<organism evidence="7 8">
    <name type="scientific">Insulibacter thermoxylanivorax</name>
    <dbReference type="NCBI Taxonomy" id="2749268"/>
    <lineage>
        <taxon>Bacteria</taxon>
        <taxon>Bacillati</taxon>
        <taxon>Bacillota</taxon>
        <taxon>Bacilli</taxon>
        <taxon>Bacillales</taxon>
        <taxon>Paenibacillaceae</taxon>
        <taxon>Insulibacter</taxon>
    </lineage>
</organism>
<evidence type="ECO:0000256" key="1">
    <source>
        <dbReference type="ARBA" id="ARBA00004141"/>
    </source>
</evidence>
<comment type="caution">
    <text evidence="7">The sequence shown here is derived from an EMBL/GenBank/DDBJ whole genome shotgun (WGS) entry which is preliminary data.</text>
</comment>
<gene>
    <name evidence="7" type="ORF">PRECH8_03940</name>
</gene>
<protein>
    <recommendedName>
        <fullName evidence="6">Yip1 domain-containing protein</fullName>
    </recommendedName>
</protein>
<comment type="subcellular location">
    <subcellularLocation>
        <location evidence="1">Membrane</location>
        <topology evidence="1">Multi-pass membrane protein</topology>
    </subcellularLocation>
</comment>
<keyword evidence="3 5" id="KW-1133">Transmembrane helix</keyword>
<dbReference type="InterPro" id="IPR006977">
    <property type="entry name" value="Yip1_dom"/>
</dbReference>
<feature type="transmembrane region" description="Helical" evidence="5">
    <location>
        <begin position="169"/>
        <end position="194"/>
    </location>
</feature>
<keyword evidence="8" id="KW-1185">Reference proteome</keyword>
<name>A0A916QDJ2_9BACL</name>
<feature type="domain" description="Yip1" evidence="6">
    <location>
        <begin position="33"/>
        <end position="220"/>
    </location>
</feature>
<evidence type="ECO:0000259" key="6">
    <source>
        <dbReference type="Pfam" id="PF04893"/>
    </source>
</evidence>
<reference evidence="7" key="1">
    <citation type="submission" date="2020-08" db="EMBL/GenBank/DDBJ databases">
        <authorList>
            <person name="Uke A."/>
            <person name="Chhe C."/>
            <person name="Baramee S."/>
            <person name="Kosugi A."/>
        </authorList>
    </citation>
    <scope>NUCLEOTIDE SEQUENCE</scope>
    <source>
        <strain evidence="7">DA-C8</strain>
    </source>
</reference>
<keyword evidence="4 5" id="KW-0472">Membrane</keyword>